<protein>
    <recommendedName>
        <fullName evidence="4">Amino acid transport protein</fullName>
    </recommendedName>
</protein>
<evidence type="ECO:0000313" key="3">
    <source>
        <dbReference type="Proteomes" id="UP000787472"/>
    </source>
</evidence>
<keyword evidence="3" id="KW-1185">Reference proteome</keyword>
<dbReference type="EMBL" id="JAAONZ010000021">
    <property type="protein sequence ID" value="NHO67866.1"/>
    <property type="molecule type" value="Genomic_DNA"/>
</dbReference>
<sequence>MDTATITWSLLFSSAGLGYFFYGRRQNHKLAFYSGIGLMVYPYFMGTTAALLTVGVLLMAAPFVLKSYLP</sequence>
<keyword evidence="1" id="KW-0812">Transmembrane</keyword>
<feature type="transmembrane region" description="Helical" evidence="1">
    <location>
        <begin position="43"/>
        <end position="65"/>
    </location>
</feature>
<keyword evidence="1" id="KW-1133">Transmembrane helix</keyword>
<gene>
    <name evidence="2" type="ORF">G8770_20155</name>
</gene>
<dbReference type="RefSeq" id="WP_167191322.1">
    <property type="nucleotide sequence ID" value="NZ_JAAONZ010000021.1"/>
</dbReference>
<evidence type="ECO:0000313" key="2">
    <source>
        <dbReference type="EMBL" id="NHO67866.1"/>
    </source>
</evidence>
<name>A0A9E5MP59_9GAMM</name>
<reference evidence="2" key="1">
    <citation type="submission" date="2020-03" db="EMBL/GenBank/DDBJ databases">
        <authorList>
            <person name="Guo F."/>
        </authorList>
    </citation>
    <scope>NUCLEOTIDE SEQUENCE</scope>
    <source>
        <strain evidence="2">JCM 30134</strain>
    </source>
</reference>
<comment type="caution">
    <text evidence="2">The sequence shown here is derived from an EMBL/GenBank/DDBJ whole genome shotgun (WGS) entry which is preliminary data.</text>
</comment>
<accession>A0A9E5MP59</accession>
<dbReference type="Proteomes" id="UP000787472">
    <property type="component" value="Unassembled WGS sequence"/>
</dbReference>
<proteinExistence type="predicted"/>
<dbReference type="AlphaFoldDB" id="A0A9E5MP59"/>
<feature type="transmembrane region" description="Helical" evidence="1">
    <location>
        <begin position="6"/>
        <end position="22"/>
    </location>
</feature>
<organism evidence="2 3">
    <name type="scientific">Pseudomaricurvus hydrocarbonicus</name>
    <dbReference type="NCBI Taxonomy" id="1470433"/>
    <lineage>
        <taxon>Bacteria</taxon>
        <taxon>Pseudomonadati</taxon>
        <taxon>Pseudomonadota</taxon>
        <taxon>Gammaproteobacteria</taxon>
        <taxon>Cellvibrionales</taxon>
        <taxon>Cellvibrionaceae</taxon>
        <taxon>Pseudomaricurvus</taxon>
    </lineage>
</organism>
<evidence type="ECO:0008006" key="4">
    <source>
        <dbReference type="Google" id="ProtNLM"/>
    </source>
</evidence>
<evidence type="ECO:0000256" key="1">
    <source>
        <dbReference type="SAM" id="Phobius"/>
    </source>
</evidence>
<keyword evidence="1" id="KW-0472">Membrane</keyword>